<sequence>MSEVLVSCKAAAKKSDTELKKKNNLKVSLSEVRPSQSVLE</sequence>
<protein>
    <submittedName>
        <fullName evidence="1">Uncharacterized protein</fullName>
    </submittedName>
</protein>
<gene>
    <name evidence="1" type="ORF">EV03_1836</name>
</gene>
<evidence type="ECO:0000313" key="2">
    <source>
        <dbReference type="Proteomes" id="UP000030392"/>
    </source>
</evidence>
<evidence type="ECO:0000313" key="1">
    <source>
        <dbReference type="EMBL" id="KGG19453.1"/>
    </source>
</evidence>
<organism evidence="1 2">
    <name type="scientific">Prochlorococcus marinus str. PAC1</name>
    <dbReference type="NCBI Taxonomy" id="59924"/>
    <lineage>
        <taxon>Bacteria</taxon>
        <taxon>Bacillati</taxon>
        <taxon>Cyanobacteriota</taxon>
        <taxon>Cyanophyceae</taxon>
        <taxon>Synechococcales</taxon>
        <taxon>Prochlorococcaceae</taxon>
        <taxon>Prochlorococcus</taxon>
    </lineage>
</organism>
<reference evidence="2" key="1">
    <citation type="journal article" date="2014" name="Sci. Data">
        <title>Genomes of diverse isolates of the marine cyanobacterium Prochlorococcus.</title>
        <authorList>
            <person name="Biller S."/>
            <person name="Berube P."/>
            <person name="Thompson J."/>
            <person name="Kelly L."/>
            <person name="Roggensack S."/>
            <person name="Awad L."/>
            <person name="Roache-Johnson K."/>
            <person name="Ding H."/>
            <person name="Giovannoni S.J."/>
            <person name="Moore L.R."/>
            <person name="Chisholm S.W."/>
        </authorList>
    </citation>
    <scope>NUCLEOTIDE SEQUENCE [LARGE SCALE GENOMIC DNA]</scope>
    <source>
        <strain evidence="2">PAC1</strain>
    </source>
</reference>
<proteinExistence type="predicted"/>
<dbReference type="AlphaFoldDB" id="A0A0A2BZE4"/>
<accession>A0A0A2BZE4</accession>
<dbReference type="Proteomes" id="UP000030392">
    <property type="component" value="Unassembled WGS sequence"/>
</dbReference>
<dbReference type="EMBL" id="JNAX01000015">
    <property type="protein sequence ID" value="KGG19453.1"/>
    <property type="molecule type" value="Genomic_DNA"/>
</dbReference>
<comment type="caution">
    <text evidence="1">The sequence shown here is derived from an EMBL/GenBank/DDBJ whole genome shotgun (WGS) entry which is preliminary data.</text>
</comment>
<name>A0A0A2BZE4_PROMR</name>